<comment type="caution">
    <text evidence="2">The sequence shown here is derived from an EMBL/GenBank/DDBJ whole genome shotgun (WGS) entry which is preliminary data.</text>
</comment>
<accession>A0A0G1FFD7</accession>
<dbReference type="EMBL" id="LCFB01000006">
    <property type="protein sequence ID" value="KKS85568.1"/>
    <property type="molecule type" value="Genomic_DNA"/>
</dbReference>
<name>A0A0G1FFD7_9BACT</name>
<feature type="region of interest" description="Disordered" evidence="1">
    <location>
        <begin position="27"/>
        <end position="54"/>
    </location>
</feature>
<evidence type="ECO:0000313" key="3">
    <source>
        <dbReference type="Proteomes" id="UP000034543"/>
    </source>
</evidence>
<reference evidence="2 3" key="1">
    <citation type="journal article" date="2015" name="Nature">
        <title>rRNA introns, odd ribosomes, and small enigmatic genomes across a large radiation of phyla.</title>
        <authorList>
            <person name="Brown C.T."/>
            <person name="Hug L.A."/>
            <person name="Thomas B.C."/>
            <person name="Sharon I."/>
            <person name="Castelle C.J."/>
            <person name="Singh A."/>
            <person name="Wilkins M.J."/>
            <person name="Williams K.H."/>
            <person name="Banfield J.F."/>
        </authorList>
    </citation>
    <scope>NUCLEOTIDE SEQUENCE [LARGE SCALE GENOMIC DNA]</scope>
</reference>
<evidence type="ECO:0000256" key="1">
    <source>
        <dbReference type="SAM" id="MobiDB-lite"/>
    </source>
</evidence>
<dbReference type="Proteomes" id="UP000034543">
    <property type="component" value="Unassembled WGS sequence"/>
</dbReference>
<dbReference type="AlphaFoldDB" id="A0A0G1FFD7"/>
<sequence length="85" mass="9685">MTRETITNCHIRNYKSEFPVNLQGIEKRPKHHDQYGFKRSSCKPEPPRPETPGDEAIEAETSIIPTHKPNLIPFSIGVLTFKRGA</sequence>
<gene>
    <name evidence="2" type="ORF">UV59_C0006G0024</name>
</gene>
<proteinExistence type="predicted"/>
<organism evidence="2 3">
    <name type="scientific">Candidatus Gottesmanbacteria bacterium GW2011_GWA1_43_11</name>
    <dbReference type="NCBI Taxonomy" id="1618436"/>
    <lineage>
        <taxon>Bacteria</taxon>
        <taxon>Candidatus Gottesmaniibacteriota</taxon>
    </lineage>
</organism>
<protein>
    <submittedName>
        <fullName evidence="2">Uncharacterized protein</fullName>
    </submittedName>
</protein>
<evidence type="ECO:0000313" key="2">
    <source>
        <dbReference type="EMBL" id="KKS85568.1"/>
    </source>
</evidence>
<dbReference type="STRING" id="1618436.UV59_C0006G0024"/>